<protein>
    <submittedName>
        <fullName evidence="1">Uncharacterized protein</fullName>
    </submittedName>
</protein>
<gene>
    <name evidence="1" type="ORF">IAB60_07940</name>
</gene>
<dbReference type="AlphaFoldDB" id="A0A9D1GJN0"/>
<sequence length="80" mass="9440">MRRYSANGQLETVVCNKCGKKLAVQKGILREGALMLDHCWDYFSEKDGEIHHFDLCEECYDDWISQFKIAVDVEERTEFF</sequence>
<evidence type="ECO:0000313" key="1">
    <source>
        <dbReference type="EMBL" id="HIT42008.1"/>
    </source>
</evidence>
<proteinExistence type="predicted"/>
<evidence type="ECO:0000313" key="2">
    <source>
        <dbReference type="Proteomes" id="UP000886860"/>
    </source>
</evidence>
<name>A0A9D1GJN0_9FIRM</name>
<reference evidence="1" key="1">
    <citation type="submission" date="2020-10" db="EMBL/GenBank/DDBJ databases">
        <authorList>
            <person name="Gilroy R."/>
        </authorList>
    </citation>
    <scope>NUCLEOTIDE SEQUENCE</scope>
    <source>
        <strain evidence="1">CHK123-3438</strain>
    </source>
</reference>
<dbReference type="Proteomes" id="UP000886860">
    <property type="component" value="Unassembled WGS sequence"/>
</dbReference>
<reference evidence="1" key="2">
    <citation type="journal article" date="2021" name="PeerJ">
        <title>Extensive microbial diversity within the chicken gut microbiome revealed by metagenomics and culture.</title>
        <authorList>
            <person name="Gilroy R."/>
            <person name="Ravi A."/>
            <person name="Getino M."/>
            <person name="Pursley I."/>
            <person name="Horton D.L."/>
            <person name="Alikhan N.F."/>
            <person name="Baker D."/>
            <person name="Gharbi K."/>
            <person name="Hall N."/>
            <person name="Watson M."/>
            <person name="Adriaenssens E.M."/>
            <person name="Foster-Nyarko E."/>
            <person name="Jarju S."/>
            <person name="Secka A."/>
            <person name="Antonio M."/>
            <person name="Oren A."/>
            <person name="Chaudhuri R.R."/>
            <person name="La Ragione R."/>
            <person name="Hildebrand F."/>
            <person name="Pallen M.J."/>
        </authorList>
    </citation>
    <scope>NUCLEOTIDE SEQUENCE</scope>
    <source>
        <strain evidence="1">CHK123-3438</strain>
    </source>
</reference>
<dbReference type="EMBL" id="DVKS01000137">
    <property type="protein sequence ID" value="HIT42008.1"/>
    <property type="molecule type" value="Genomic_DNA"/>
</dbReference>
<comment type="caution">
    <text evidence="1">The sequence shown here is derived from an EMBL/GenBank/DDBJ whole genome shotgun (WGS) entry which is preliminary data.</text>
</comment>
<accession>A0A9D1GJN0</accession>
<organism evidence="1 2">
    <name type="scientific">Candidatus Caccovicinus merdipullorum</name>
    <dbReference type="NCBI Taxonomy" id="2840724"/>
    <lineage>
        <taxon>Bacteria</taxon>
        <taxon>Bacillati</taxon>
        <taxon>Bacillota</taxon>
        <taxon>Clostridia</taxon>
        <taxon>Eubacteriales</taxon>
        <taxon>Candidatus Caccovicinus</taxon>
    </lineage>
</organism>